<reference evidence="1 2" key="1">
    <citation type="journal article" date="2015" name="Genome Biol. Evol.">
        <title>Comparative Genomics of a Bacterivorous Green Alga Reveals Evolutionary Causalities and Consequences of Phago-Mixotrophic Mode of Nutrition.</title>
        <authorList>
            <person name="Burns J.A."/>
            <person name="Paasch A."/>
            <person name="Narechania A."/>
            <person name="Kim E."/>
        </authorList>
    </citation>
    <scope>NUCLEOTIDE SEQUENCE [LARGE SCALE GENOMIC DNA]</scope>
    <source>
        <strain evidence="1 2">PLY_AMNH</strain>
    </source>
</reference>
<keyword evidence="2" id="KW-1185">Reference proteome</keyword>
<sequence length="98" mass="10241">MCCGDAFGGDVDGRGVDVQRMVNGDSGERHAVVEDADELSVADGQAKGPIVDKRRLAGEGVDQLDTAEWCAAGVRTGASGGRRAEAWVSGALLVRRRQ</sequence>
<proteinExistence type="predicted"/>
<organism evidence="1 2">
    <name type="scientific">Cymbomonas tetramitiformis</name>
    <dbReference type="NCBI Taxonomy" id="36881"/>
    <lineage>
        <taxon>Eukaryota</taxon>
        <taxon>Viridiplantae</taxon>
        <taxon>Chlorophyta</taxon>
        <taxon>Pyramimonadophyceae</taxon>
        <taxon>Pyramimonadales</taxon>
        <taxon>Pyramimonadaceae</taxon>
        <taxon>Cymbomonas</taxon>
    </lineage>
</organism>
<dbReference type="EMBL" id="LGRX02035444">
    <property type="protein sequence ID" value="KAK3234840.1"/>
    <property type="molecule type" value="Genomic_DNA"/>
</dbReference>
<protein>
    <submittedName>
        <fullName evidence="1">Uncharacterized protein</fullName>
    </submittedName>
</protein>
<accession>A0AAE0BF34</accession>
<dbReference type="Proteomes" id="UP001190700">
    <property type="component" value="Unassembled WGS sequence"/>
</dbReference>
<name>A0AAE0BF34_9CHLO</name>
<comment type="caution">
    <text evidence="1">The sequence shown here is derived from an EMBL/GenBank/DDBJ whole genome shotgun (WGS) entry which is preliminary data.</text>
</comment>
<dbReference type="AlphaFoldDB" id="A0AAE0BF34"/>
<evidence type="ECO:0000313" key="1">
    <source>
        <dbReference type="EMBL" id="KAK3234840.1"/>
    </source>
</evidence>
<evidence type="ECO:0000313" key="2">
    <source>
        <dbReference type="Proteomes" id="UP001190700"/>
    </source>
</evidence>
<gene>
    <name evidence="1" type="ORF">CYMTET_54919</name>
</gene>